<name>A0A426X9P6_ENSVE</name>
<comment type="caution">
    <text evidence="2">The sequence shown here is derived from an EMBL/GenBank/DDBJ whole genome shotgun (WGS) entry which is preliminary data.</text>
</comment>
<reference evidence="2 3" key="1">
    <citation type="journal article" date="2014" name="Agronomy (Basel)">
        <title>A Draft Genome Sequence for Ensete ventricosum, the Drought-Tolerant Tree Against Hunger.</title>
        <authorList>
            <person name="Harrison J."/>
            <person name="Moore K.A."/>
            <person name="Paszkiewicz K."/>
            <person name="Jones T."/>
            <person name="Grant M."/>
            <person name="Ambacheew D."/>
            <person name="Muzemil S."/>
            <person name="Studholme D.J."/>
        </authorList>
    </citation>
    <scope>NUCLEOTIDE SEQUENCE [LARGE SCALE GENOMIC DNA]</scope>
</reference>
<feature type="region of interest" description="Disordered" evidence="1">
    <location>
        <begin position="58"/>
        <end position="89"/>
    </location>
</feature>
<proteinExistence type="predicted"/>
<dbReference type="Proteomes" id="UP000287651">
    <property type="component" value="Unassembled WGS sequence"/>
</dbReference>
<dbReference type="EMBL" id="AMZH03023928">
    <property type="protein sequence ID" value="RRT36194.1"/>
    <property type="molecule type" value="Genomic_DNA"/>
</dbReference>
<evidence type="ECO:0000256" key="1">
    <source>
        <dbReference type="SAM" id="MobiDB-lite"/>
    </source>
</evidence>
<protein>
    <submittedName>
        <fullName evidence="2">Uncharacterized protein</fullName>
    </submittedName>
</protein>
<sequence>MDVKNCYVDADEMKDGVTEDCDHREEIVAAIRGEVALIAITDQGAMLVQCNGRKKGAALVQPTEEEDDSDGQRQEGSIGVTIEGGSSGQMQRAMLVWSRRRKMAATEG</sequence>
<organism evidence="2 3">
    <name type="scientific">Ensete ventricosum</name>
    <name type="common">Abyssinian banana</name>
    <name type="synonym">Musa ensete</name>
    <dbReference type="NCBI Taxonomy" id="4639"/>
    <lineage>
        <taxon>Eukaryota</taxon>
        <taxon>Viridiplantae</taxon>
        <taxon>Streptophyta</taxon>
        <taxon>Embryophyta</taxon>
        <taxon>Tracheophyta</taxon>
        <taxon>Spermatophyta</taxon>
        <taxon>Magnoliopsida</taxon>
        <taxon>Liliopsida</taxon>
        <taxon>Zingiberales</taxon>
        <taxon>Musaceae</taxon>
        <taxon>Ensete</taxon>
    </lineage>
</organism>
<evidence type="ECO:0000313" key="2">
    <source>
        <dbReference type="EMBL" id="RRT36194.1"/>
    </source>
</evidence>
<dbReference type="AlphaFoldDB" id="A0A426X9P6"/>
<accession>A0A426X9P6</accession>
<gene>
    <name evidence="2" type="ORF">B296_00058337</name>
</gene>
<evidence type="ECO:0000313" key="3">
    <source>
        <dbReference type="Proteomes" id="UP000287651"/>
    </source>
</evidence>